<evidence type="ECO:0000313" key="4">
    <source>
        <dbReference type="Proteomes" id="UP001642464"/>
    </source>
</evidence>
<keyword evidence="4" id="KW-1185">Reference proteome</keyword>
<reference evidence="3 4" key="1">
    <citation type="submission" date="2024-02" db="EMBL/GenBank/DDBJ databases">
        <authorList>
            <person name="Chen Y."/>
            <person name="Shah S."/>
            <person name="Dougan E. K."/>
            <person name="Thang M."/>
            <person name="Chan C."/>
        </authorList>
    </citation>
    <scope>NUCLEOTIDE SEQUENCE [LARGE SCALE GENOMIC DNA]</scope>
</reference>
<accession>A0ABP0RQS5</accession>
<feature type="compositionally biased region" description="Basic and acidic residues" evidence="1">
    <location>
        <begin position="362"/>
        <end position="372"/>
    </location>
</feature>
<dbReference type="CDD" id="cd00060">
    <property type="entry name" value="FHA"/>
    <property type="match status" value="1"/>
</dbReference>
<comment type="caution">
    <text evidence="3">The sequence shown here is derived from an EMBL/GenBank/DDBJ whole genome shotgun (WGS) entry which is preliminary data.</text>
</comment>
<feature type="domain" description="FHA" evidence="2">
    <location>
        <begin position="95"/>
        <end position="162"/>
    </location>
</feature>
<evidence type="ECO:0000259" key="2">
    <source>
        <dbReference type="PROSITE" id="PS50006"/>
    </source>
</evidence>
<name>A0ABP0RQS5_9DINO</name>
<dbReference type="InterPro" id="IPR000253">
    <property type="entry name" value="FHA_dom"/>
</dbReference>
<evidence type="ECO:0000313" key="3">
    <source>
        <dbReference type="EMBL" id="CAK9101978.1"/>
    </source>
</evidence>
<dbReference type="Proteomes" id="UP001642464">
    <property type="component" value="Unassembled WGS sequence"/>
</dbReference>
<dbReference type="Gene3D" id="2.60.200.20">
    <property type="match status" value="1"/>
</dbReference>
<feature type="compositionally biased region" description="Low complexity" evidence="1">
    <location>
        <begin position="399"/>
        <end position="409"/>
    </location>
</feature>
<feature type="region of interest" description="Disordered" evidence="1">
    <location>
        <begin position="351"/>
        <end position="427"/>
    </location>
</feature>
<proteinExistence type="predicted"/>
<feature type="region of interest" description="Disordered" evidence="1">
    <location>
        <begin position="441"/>
        <end position="465"/>
    </location>
</feature>
<protein>
    <recommendedName>
        <fullName evidence="2">FHA domain-containing protein</fullName>
    </recommendedName>
</protein>
<dbReference type="EMBL" id="CAXAMM010041940">
    <property type="protein sequence ID" value="CAK9101978.1"/>
    <property type="molecule type" value="Genomic_DNA"/>
</dbReference>
<sequence length="465" mass="52752">MMGLMSSQDADLFSDDEVPSRRPVLASPSVQALPTPAKEDPDPDDYPRVVRPSLVQLSAEVSPSLPLTTKESDTDARRLPSATQTAHIEGPCPNLWCGRRLNKSVVLLPNTWITLGKEGCHVKLPSRMVSTKHCQLRWVSAARQVEFVDTSTNGTWVSGEKVYRNRKEPKLLEHGARVVIENDPPENRFNFVLDLRPTGLAFADPRQLPRGVDRPKQELEREKWKKHLFSLRMRQDKQESDILEKEKFYHELQVQRRELEAKTQLWQGEIERLKEDTEMVLKKMFEKRDAWKAKLQELYKANEEVTVPLTQRTIEKQDQVHQLEGKVSELQRLIYPDRFSLAQFPEADKAKGALTEDETDHEEASQSRKEPFSEPEEDAATASAKFKDLSAAQQSSGYAPTTPAKTPAPEDSAAYQHDSAPAIDSATFAEEAVPFLMELTMQEFPKGDEEEPAEPAAKRLKTDDT</sequence>
<dbReference type="PROSITE" id="PS50006">
    <property type="entry name" value="FHA_DOMAIN"/>
    <property type="match status" value="1"/>
</dbReference>
<feature type="compositionally biased region" description="Basic and acidic residues" evidence="1">
    <location>
        <begin position="37"/>
        <end position="48"/>
    </location>
</feature>
<dbReference type="SUPFAM" id="SSF49879">
    <property type="entry name" value="SMAD/FHA domain"/>
    <property type="match status" value="1"/>
</dbReference>
<gene>
    <name evidence="3" type="ORF">SCF082_LOCUS47670</name>
</gene>
<organism evidence="3 4">
    <name type="scientific">Durusdinium trenchii</name>
    <dbReference type="NCBI Taxonomy" id="1381693"/>
    <lineage>
        <taxon>Eukaryota</taxon>
        <taxon>Sar</taxon>
        <taxon>Alveolata</taxon>
        <taxon>Dinophyceae</taxon>
        <taxon>Suessiales</taxon>
        <taxon>Symbiodiniaceae</taxon>
        <taxon>Durusdinium</taxon>
    </lineage>
</organism>
<dbReference type="InterPro" id="IPR008984">
    <property type="entry name" value="SMAD_FHA_dom_sf"/>
</dbReference>
<dbReference type="Pfam" id="PF00498">
    <property type="entry name" value="FHA"/>
    <property type="match status" value="1"/>
</dbReference>
<feature type="compositionally biased region" description="Basic and acidic residues" evidence="1">
    <location>
        <begin position="456"/>
        <end position="465"/>
    </location>
</feature>
<evidence type="ECO:0000256" key="1">
    <source>
        <dbReference type="SAM" id="MobiDB-lite"/>
    </source>
</evidence>
<feature type="region of interest" description="Disordered" evidence="1">
    <location>
        <begin position="1"/>
        <end position="49"/>
    </location>
</feature>